<proteinExistence type="predicted"/>
<dbReference type="Proteomes" id="UP001186944">
    <property type="component" value="Unassembled WGS sequence"/>
</dbReference>
<gene>
    <name evidence="1" type="ORF">FSP39_019493</name>
</gene>
<organism evidence="1 2">
    <name type="scientific">Pinctada imbricata</name>
    <name type="common">Atlantic pearl-oyster</name>
    <name type="synonym">Pinctada martensii</name>
    <dbReference type="NCBI Taxonomy" id="66713"/>
    <lineage>
        <taxon>Eukaryota</taxon>
        <taxon>Metazoa</taxon>
        <taxon>Spiralia</taxon>
        <taxon>Lophotrochozoa</taxon>
        <taxon>Mollusca</taxon>
        <taxon>Bivalvia</taxon>
        <taxon>Autobranchia</taxon>
        <taxon>Pteriomorphia</taxon>
        <taxon>Pterioida</taxon>
        <taxon>Pterioidea</taxon>
        <taxon>Pteriidae</taxon>
        <taxon>Pinctada</taxon>
    </lineage>
</organism>
<protein>
    <submittedName>
        <fullName evidence="1">Uncharacterized protein</fullName>
    </submittedName>
</protein>
<evidence type="ECO:0000313" key="2">
    <source>
        <dbReference type="Proteomes" id="UP001186944"/>
    </source>
</evidence>
<evidence type="ECO:0000313" key="1">
    <source>
        <dbReference type="EMBL" id="KAK3088463.1"/>
    </source>
</evidence>
<feature type="non-terminal residue" evidence="1">
    <location>
        <position position="1"/>
    </location>
</feature>
<dbReference type="EMBL" id="VSWD01000011">
    <property type="protein sequence ID" value="KAK3088463.1"/>
    <property type="molecule type" value="Genomic_DNA"/>
</dbReference>
<sequence length="89" mass="10138">PQPEPSVMSSRFSNVTPDDIMHYYDSTQTKATKTNTKWGVKRIQEWSVEMSGNSIDFDTISTEELAEILTRFYCSAKPQKGMKTITKTP</sequence>
<comment type="caution">
    <text evidence="1">The sequence shown here is derived from an EMBL/GenBank/DDBJ whole genome shotgun (WGS) entry which is preliminary data.</text>
</comment>
<name>A0AA88XVG3_PINIB</name>
<reference evidence="1" key="1">
    <citation type="submission" date="2019-08" db="EMBL/GenBank/DDBJ databases">
        <title>The improved chromosome-level genome for the pearl oyster Pinctada fucata martensii using PacBio sequencing and Hi-C.</title>
        <authorList>
            <person name="Zheng Z."/>
        </authorList>
    </citation>
    <scope>NUCLEOTIDE SEQUENCE</scope>
    <source>
        <strain evidence="1">ZZ-2019</strain>
        <tissue evidence="1">Adductor muscle</tissue>
    </source>
</reference>
<dbReference type="AlphaFoldDB" id="A0AA88XVG3"/>
<accession>A0AA88XVG3</accession>
<keyword evidence="2" id="KW-1185">Reference proteome</keyword>